<dbReference type="GO" id="GO:0005634">
    <property type="term" value="C:nucleus"/>
    <property type="evidence" value="ECO:0007669"/>
    <property type="project" value="TreeGrafter"/>
</dbReference>
<dbReference type="PANTHER" id="PTHR24409:SF295">
    <property type="entry name" value="AZ2-RELATED"/>
    <property type="match status" value="1"/>
</dbReference>
<evidence type="ECO:0000256" key="5">
    <source>
        <dbReference type="PROSITE-ProRule" id="PRU00042"/>
    </source>
</evidence>
<dbReference type="GO" id="GO:0008270">
    <property type="term" value="F:zinc ion binding"/>
    <property type="evidence" value="ECO:0007669"/>
    <property type="project" value="UniProtKB-KW"/>
</dbReference>
<evidence type="ECO:0000256" key="3">
    <source>
        <dbReference type="ARBA" id="ARBA00022771"/>
    </source>
</evidence>
<protein>
    <recommendedName>
        <fullName evidence="6">C2H2-type domain-containing protein</fullName>
    </recommendedName>
</protein>
<dbReference type="SUPFAM" id="SSF57667">
    <property type="entry name" value="beta-beta-alpha zinc fingers"/>
    <property type="match status" value="2"/>
</dbReference>
<sequence>MRAHRRNECGQEPRYNCTLCNYKCKLKNNQKRYVCDRCGNSYMHYESLYTHRKYKCGKEPQFHCPHCNYKSNYKGNLKQHIFMQHGPVTDPLLLNIKEGIWKEDQYKRIVGDTNNIRNKKRKIVTSTSSNYIISKDGQIKYPCTACGKEYLHRQSLYNHISYQCGIDPQFACPYCQYKSRHKVNLRYRCEGELEKFSCDRCGRSYVHVQSLYKHRRFECGKEPQFQCPHCPYKAKQKISLKAHLAAKHIVFPVNRHQCSCGKAYKYREGLYNHQRYECGKDPQFPCPKCSYKSYHKGKTYKYREGLYNHQRYECGKQRQFSCPNCPYKSFLKGNLKKHVVVRHSEFSSELLDI</sequence>
<dbReference type="InterPro" id="IPR013087">
    <property type="entry name" value="Znf_C2H2_type"/>
</dbReference>
<dbReference type="GO" id="GO:0000977">
    <property type="term" value="F:RNA polymerase II transcription regulatory region sequence-specific DNA binding"/>
    <property type="evidence" value="ECO:0007669"/>
    <property type="project" value="TreeGrafter"/>
</dbReference>
<dbReference type="GO" id="GO:0000981">
    <property type="term" value="F:DNA-binding transcription factor activity, RNA polymerase II-specific"/>
    <property type="evidence" value="ECO:0007669"/>
    <property type="project" value="TreeGrafter"/>
</dbReference>
<evidence type="ECO:0000313" key="7">
    <source>
        <dbReference type="EMBL" id="KAK9502421.1"/>
    </source>
</evidence>
<keyword evidence="8" id="KW-1185">Reference proteome</keyword>
<dbReference type="Proteomes" id="UP001461498">
    <property type="component" value="Unassembled WGS sequence"/>
</dbReference>
<reference evidence="7 8" key="1">
    <citation type="submission" date="2022-12" db="EMBL/GenBank/DDBJ databases">
        <title>Chromosome-level genome assembly of true bugs.</title>
        <authorList>
            <person name="Ma L."/>
            <person name="Li H."/>
        </authorList>
    </citation>
    <scope>NUCLEOTIDE SEQUENCE [LARGE SCALE GENOMIC DNA]</scope>
    <source>
        <strain evidence="7">Lab_2022b</strain>
    </source>
</reference>
<evidence type="ECO:0000313" key="8">
    <source>
        <dbReference type="Proteomes" id="UP001461498"/>
    </source>
</evidence>
<evidence type="ECO:0000256" key="1">
    <source>
        <dbReference type="ARBA" id="ARBA00022723"/>
    </source>
</evidence>
<evidence type="ECO:0000256" key="2">
    <source>
        <dbReference type="ARBA" id="ARBA00022737"/>
    </source>
</evidence>
<feature type="domain" description="C2H2-type" evidence="6">
    <location>
        <begin position="141"/>
        <end position="168"/>
    </location>
</feature>
<feature type="domain" description="C2H2-type" evidence="6">
    <location>
        <begin position="196"/>
        <end position="223"/>
    </location>
</feature>
<dbReference type="Gene3D" id="3.30.160.60">
    <property type="entry name" value="Classic Zinc Finger"/>
    <property type="match status" value="4"/>
</dbReference>
<keyword evidence="2" id="KW-0677">Repeat</keyword>
<keyword evidence="4" id="KW-0862">Zinc</keyword>
<keyword evidence="1" id="KW-0479">Metal-binding</keyword>
<accession>A0AAW1CVF5</accession>
<dbReference type="PANTHER" id="PTHR24409">
    <property type="entry name" value="ZINC FINGER PROTEIN 142"/>
    <property type="match status" value="1"/>
</dbReference>
<dbReference type="SMART" id="SM00355">
    <property type="entry name" value="ZnF_C2H2"/>
    <property type="match status" value="6"/>
</dbReference>
<keyword evidence="3 5" id="KW-0863">Zinc-finger</keyword>
<evidence type="ECO:0000256" key="4">
    <source>
        <dbReference type="ARBA" id="ARBA00022833"/>
    </source>
</evidence>
<evidence type="ECO:0000259" key="6">
    <source>
        <dbReference type="PROSITE" id="PS50157"/>
    </source>
</evidence>
<feature type="domain" description="C2H2-type" evidence="6">
    <location>
        <begin position="256"/>
        <end position="282"/>
    </location>
</feature>
<proteinExistence type="predicted"/>
<dbReference type="EMBL" id="JAPXFL010000008">
    <property type="protein sequence ID" value="KAK9502421.1"/>
    <property type="molecule type" value="Genomic_DNA"/>
</dbReference>
<feature type="domain" description="C2H2-type" evidence="6">
    <location>
        <begin position="33"/>
        <end position="60"/>
    </location>
</feature>
<dbReference type="AlphaFoldDB" id="A0AAW1CVF5"/>
<dbReference type="InterPro" id="IPR036236">
    <property type="entry name" value="Znf_C2H2_sf"/>
</dbReference>
<gene>
    <name evidence="7" type="ORF">O3M35_011203</name>
</gene>
<comment type="caution">
    <text evidence="7">The sequence shown here is derived from an EMBL/GenBank/DDBJ whole genome shotgun (WGS) entry which is preliminary data.</text>
</comment>
<name>A0AAW1CVF5_9HEMI</name>
<dbReference type="PROSITE" id="PS50157">
    <property type="entry name" value="ZINC_FINGER_C2H2_2"/>
    <property type="match status" value="4"/>
</dbReference>
<organism evidence="7 8">
    <name type="scientific">Rhynocoris fuscipes</name>
    <dbReference type="NCBI Taxonomy" id="488301"/>
    <lineage>
        <taxon>Eukaryota</taxon>
        <taxon>Metazoa</taxon>
        <taxon>Ecdysozoa</taxon>
        <taxon>Arthropoda</taxon>
        <taxon>Hexapoda</taxon>
        <taxon>Insecta</taxon>
        <taxon>Pterygota</taxon>
        <taxon>Neoptera</taxon>
        <taxon>Paraneoptera</taxon>
        <taxon>Hemiptera</taxon>
        <taxon>Heteroptera</taxon>
        <taxon>Panheteroptera</taxon>
        <taxon>Cimicomorpha</taxon>
        <taxon>Reduviidae</taxon>
        <taxon>Harpactorinae</taxon>
        <taxon>Harpactorini</taxon>
        <taxon>Rhynocoris</taxon>
    </lineage>
</organism>